<dbReference type="EMBL" id="CM055096">
    <property type="protein sequence ID" value="KAJ7555301.1"/>
    <property type="molecule type" value="Genomic_DNA"/>
</dbReference>
<gene>
    <name evidence="1" type="ORF">O6H91_05G030800</name>
</gene>
<accession>A0ACC2DM26</accession>
<keyword evidence="2" id="KW-1185">Reference proteome</keyword>
<evidence type="ECO:0000313" key="1">
    <source>
        <dbReference type="EMBL" id="KAJ7555301.1"/>
    </source>
</evidence>
<comment type="caution">
    <text evidence="1">The sequence shown here is derived from an EMBL/GenBank/DDBJ whole genome shotgun (WGS) entry which is preliminary data.</text>
</comment>
<organism evidence="1 2">
    <name type="scientific">Diphasiastrum complanatum</name>
    <name type="common">Issler's clubmoss</name>
    <name type="synonym">Lycopodium complanatum</name>
    <dbReference type="NCBI Taxonomy" id="34168"/>
    <lineage>
        <taxon>Eukaryota</taxon>
        <taxon>Viridiplantae</taxon>
        <taxon>Streptophyta</taxon>
        <taxon>Embryophyta</taxon>
        <taxon>Tracheophyta</taxon>
        <taxon>Lycopodiopsida</taxon>
        <taxon>Lycopodiales</taxon>
        <taxon>Lycopodiaceae</taxon>
        <taxon>Lycopodioideae</taxon>
        <taxon>Diphasiastrum</taxon>
    </lineage>
</organism>
<evidence type="ECO:0000313" key="2">
    <source>
        <dbReference type="Proteomes" id="UP001162992"/>
    </source>
</evidence>
<reference evidence="2" key="1">
    <citation type="journal article" date="2024" name="Proc. Natl. Acad. Sci. U.S.A.">
        <title>Extraordinary preservation of gene collinearity over three hundred million years revealed in homosporous lycophytes.</title>
        <authorList>
            <person name="Li C."/>
            <person name="Wickell D."/>
            <person name="Kuo L.Y."/>
            <person name="Chen X."/>
            <person name="Nie B."/>
            <person name="Liao X."/>
            <person name="Peng D."/>
            <person name="Ji J."/>
            <person name="Jenkins J."/>
            <person name="Williams M."/>
            <person name="Shu S."/>
            <person name="Plott C."/>
            <person name="Barry K."/>
            <person name="Rajasekar S."/>
            <person name="Grimwood J."/>
            <person name="Han X."/>
            <person name="Sun S."/>
            <person name="Hou Z."/>
            <person name="He W."/>
            <person name="Dai G."/>
            <person name="Sun C."/>
            <person name="Schmutz J."/>
            <person name="Leebens-Mack J.H."/>
            <person name="Li F.W."/>
            <person name="Wang L."/>
        </authorList>
    </citation>
    <scope>NUCLEOTIDE SEQUENCE [LARGE SCALE GENOMIC DNA]</scope>
    <source>
        <strain evidence="2">cv. PW_Plant_1</strain>
    </source>
</reference>
<protein>
    <submittedName>
        <fullName evidence="1">Uncharacterized protein</fullName>
    </submittedName>
</protein>
<name>A0ACC2DM26_DIPCM</name>
<dbReference type="Proteomes" id="UP001162992">
    <property type="component" value="Chromosome 5"/>
</dbReference>
<proteinExistence type="predicted"/>
<sequence length="276" mass="31431">MFFENVAIWWSKDTVALVTGGNKGIGFEIVKQLANQGLSVILTSRDEERGLEAKQVLKKEGIDVDFHTLDVASVESSRQLTSWLGKHYGGLDILMCMYCMEAKRPHWCQRQMEQIEWTTPKREIEKRVDVLWYQFFEGAHPFSKWLGGSGPVVFQHLRLGDIDNLTQEELDMLGNEYLEAVKGERWQAEGWPYSLYMASKALLNAYTRLLAKTFGSRLEGQKIYVNCMHPGLVKTDMNPSGHLSPAEGADTAVWLALLPPGGLSGHFFYRRSDYEF</sequence>